<feature type="transmembrane region" description="Helical" evidence="8">
    <location>
        <begin position="155"/>
        <end position="183"/>
    </location>
</feature>
<evidence type="ECO:0000256" key="4">
    <source>
        <dbReference type="ARBA" id="ARBA00022989"/>
    </source>
</evidence>
<dbReference type="AlphaFoldDB" id="A0A6P7G9E4"/>
<keyword evidence="4 8" id="KW-1133">Transmembrane helix</keyword>
<reference evidence="9" key="1">
    <citation type="submission" date="2025-08" db="UniProtKB">
        <authorList>
            <consortium name="RefSeq"/>
        </authorList>
    </citation>
    <scope>IDENTIFICATION</scope>
    <source>
        <tissue evidence="9">Whole insect</tissue>
    </source>
</reference>
<protein>
    <recommendedName>
        <fullName evidence="8">Gustatory receptor</fullName>
    </recommendedName>
</protein>
<sequence>MQVSQTEIFAIKPETQNPLKTSLVSRIFFIWMRVLCILPLASTNIGSIWLNRLYSTCIASSAVAAIVLFTKYMLSANEISSIITQVIANMAVFILISNSSIFHIKTSIALKNFLKYFIQECKTKVPFPTEQFIFHIAFAMYAFVDLTIWSSKFKFFYFSVITILSRYFLVFGILCSGHIALIFRNRFKQINETVKNMRLKLYPGEKDLLRDLLVVRKDYQQVLQYINNYNTIFGYFFIFCHLFVLLQVVNDIHTMITKIITANYDLLTFTGRILPPSLTFVAIVFSIMCCDVTSKEGKELTKICYHLFDECVSHRKHSEVPQLLLQFIEYCTNFPPTFTAADFYEIERTTILEILGIALTYLIVVVQFDGIA</sequence>
<feature type="transmembrane region" description="Helical" evidence="8">
    <location>
        <begin position="232"/>
        <end position="249"/>
    </location>
</feature>
<comment type="subcellular location">
    <subcellularLocation>
        <location evidence="1 8">Cell membrane</location>
        <topology evidence="1 8">Multi-pass membrane protein</topology>
    </subcellularLocation>
</comment>
<feature type="transmembrane region" description="Helical" evidence="8">
    <location>
        <begin position="132"/>
        <end position="149"/>
    </location>
</feature>
<evidence type="ECO:0000256" key="2">
    <source>
        <dbReference type="ARBA" id="ARBA00022475"/>
    </source>
</evidence>
<dbReference type="PANTHER" id="PTHR21143:SF104">
    <property type="entry name" value="GUSTATORY RECEPTOR 8A-RELATED"/>
    <property type="match status" value="1"/>
</dbReference>
<evidence type="ECO:0000256" key="1">
    <source>
        <dbReference type="ARBA" id="ARBA00004651"/>
    </source>
</evidence>
<dbReference type="GO" id="GO:0007165">
    <property type="term" value="P:signal transduction"/>
    <property type="evidence" value="ECO:0007669"/>
    <property type="project" value="UniProtKB-KW"/>
</dbReference>
<dbReference type="RefSeq" id="XP_028141453.1">
    <property type="nucleotide sequence ID" value="XM_028285652.1"/>
</dbReference>
<dbReference type="GO" id="GO:0043025">
    <property type="term" value="C:neuronal cell body"/>
    <property type="evidence" value="ECO:0007669"/>
    <property type="project" value="TreeGrafter"/>
</dbReference>
<evidence type="ECO:0000256" key="7">
    <source>
        <dbReference type="ARBA" id="ARBA00023224"/>
    </source>
</evidence>
<evidence type="ECO:0000256" key="3">
    <source>
        <dbReference type="ARBA" id="ARBA00022692"/>
    </source>
</evidence>
<feature type="transmembrane region" description="Helical" evidence="8">
    <location>
        <begin position="86"/>
        <end position="104"/>
    </location>
</feature>
<evidence type="ECO:0000256" key="6">
    <source>
        <dbReference type="ARBA" id="ARBA00023170"/>
    </source>
</evidence>
<feature type="transmembrane region" description="Helical" evidence="8">
    <location>
        <begin position="273"/>
        <end position="293"/>
    </location>
</feature>
<evidence type="ECO:0000256" key="5">
    <source>
        <dbReference type="ARBA" id="ARBA00023136"/>
    </source>
</evidence>
<keyword evidence="7 8" id="KW-0807">Transducer</keyword>
<dbReference type="InterPro" id="IPR013604">
    <property type="entry name" value="7TM_chemorcpt"/>
</dbReference>
<accession>A0A6P7G9E4</accession>
<dbReference type="InParanoid" id="A0A6P7G9E4"/>
<dbReference type="Pfam" id="PF08395">
    <property type="entry name" value="7tm_7"/>
    <property type="match status" value="1"/>
</dbReference>
<dbReference type="GO" id="GO:0008049">
    <property type="term" value="P:male courtship behavior"/>
    <property type="evidence" value="ECO:0007669"/>
    <property type="project" value="TreeGrafter"/>
</dbReference>
<dbReference type="PANTHER" id="PTHR21143">
    <property type="entry name" value="INVERTEBRATE GUSTATORY RECEPTOR"/>
    <property type="match status" value="1"/>
</dbReference>
<evidence type="ECO:0000313" key="9">
    <source>
        <dbReference type="RefSeq" id="XP_028141453.1"/>
    </source>
</evidence>
<gene>
    <name evidence="9" type="primary">LOC114335417</name>
</gene>
<dbReference type="GO" id="GO:0050909">
    <property type="term" value="P:sensory perception of taste"/>
    <property type="evidence" value="ECO:0007669"/>
    <property type="project" value="InterPro"/>
</dbReference>
<comment type="similarity">
    <text evidence="8">Belongs to the insect chemoreceptor superfamily. Gustatory receptor (GR) family.</text>
</comment>
<evidence type="ECO:0000256" key="8">
    <source>
        <dbReference type="RuleBase" id="RU363108"/>
    </source>
</evidence>
<proteinExistence type="inferred from homology"/>
<feature type="transmembrane region" description="Helical" evidence="8">
    <location>
        <begin position="53"/>
        <end position="74"/>
    </location>
</feature>
<keyword evidence="6 8" id="KW-0675">Receptor</keyword>
<dbReference type="GO" id="GO:0030424">
    <property type="term" value="C:axon"/>
    <property type="evidence" value="ECO:0007669"/>
    <property type="project" value="TreeGrafter"/>
</dbReference>
<comment type="function">
    <text evidence="8">Gustatory receptor which mediates acceptance or avoidance behavior, depending on its substrates.</text>
</comment>
<name>A0A6P7G9E4_DIAVI</name>
<dbReference type="GO" id="GO:0030425">
    <property type="term" value="C:dendrite"/>
    <property type="evidence" value="ECO:0007669"/>
    <property type="project" value="TreeGrafter"/>
</dbReference>
<dbReference type="GO" id="GO:0005886">
    <property type="term" value="C:plasma membrane"/>
    <property type="evidence" value="ECO:0007669"/>
    <property type="project" value="UniProtKB-SubCell"/>
</dbReference>
<feature type="transmembrane region" description="Helical" evidence="8">
    <location>
        <begin position="23"/>
        <end position="41"/>
    </location>
</feature>
<keyword evidence="5 8" id="KW-0472">Membrane</keyword>
<organism evidence="9">
    <name type="scientific">Diabrotica virgifera virgifera</name>
    <name type="common">western corn rootworm</name>
    <dbReference type="NCBI Taxonomy" id="50390"/>
    <lineage>
        <taxon>Eukaryota</taxon>
        <taxon>Metazoa</taxon>
        <taxon>Ecdysozoa</taxon>
        <taxon>Arthropoda</taxon>
        <taxon>Hexapoda</taxon>
        <taxon>Insecta</taxon>
        <taxon>Pterygota</taxon>
        <taxon>Neoptera</taxon>
        <taxon>Endopterygota</taxon>
        <taxon>Coleoptera</taxon>
        <taxon>Polyphaga</taxon>
        <taxon>Cucujiformia</taxon>
        <taxon>Chrysomeloidea</taxon>
        <taxon>Chrysomelidae</taxon>
        <taxon>Galerucinae</taxon>
        <taxon>Diabroticina</taxon>
        <taxon>Diabroticites</taxon>
        <taxon>Diabrotica</taxon>
    </lineage>
</organism>
<dbReference type="GO" id="GO:0007635">
    <property type="term" value="P:chemosensory behavior"/>
    <property type="evidence" value="ECO:0007669"/>
    <property type="project" value="TreeGrafter"/>
</dbReference>
<keyword evidence="2 8" id="KW-1003">Cell membrane</keyword>
<keyword evidence="3 8" id="KW-0812">Transmembrane</keyword>